<evidence type="ECO:0000313" key="3">
    <source>
        <dbReference type="Proteomes" id="UP001054902"/>
    </source>
</evidence>
<comment type="caution">
    <text evidence="2">The sequence shown here is derived from an EMBL/GenBank/DDBJ whole genome shotgun (WGS) entry which is preliminary data.</text>
</comment>
<dbReference type="InterPro" id="IPR051218">
    <property type="entry name" value="Sec_MonoDiacylglyc_Lipase"/>
</dbReference>
<proteinExistence type="predicted"/>
<sequence>MSSDDKSLYPPFQFASLHDEMYQTAVQSDLVYTFAYIVDAARQATQQNVEFKGITIDPTTKRALSKPIPEVDEQDQEEVEEEQLETASRTISKFPSEVMEGDDTIMDENEEEHAYFNSILNSIPGCGTDTTYEEKKEDTVVNKMLCCGGNNNVDTVIEEMESRDIEIVEEYKKEIQQVDPFDLRTFTPQEMKEIITLNQEFLGETYPNAFGTDKISSLLELLDKLQKKAELHSENSIVVEEFDDSFQEKECVYGIVRDSTTNTITLSFRGTEIGINSQVAMSNWLTNVNVLKVSEPLPDVLSTKLPTVDRVGIHKGFHDYLKDPTENPLDQEQTTKLDQIKLDLLSILSRYPNHKIVVTGHSLGGALATLASYYFALDLEFAKQTPITCINFGAPRVGGYKFSQAIHALQEMKLLRILRVVNKSDSVTTLPPGPFYHVGFQITNYDDIEVADGKPVTEMTYLDPYAGFWNKMKRRWSNGVVSNINLGYEHGMNTYIANIENNESVYADHTLNENYVEKGVVVVD</sequence>
<dbReference type="Gene3D" id="3.40.50.1820">
    <property type="entry name" value="alpha/beta hydrolase"/>
    <property type="match status" value="1"/>
</dbReference>
<feature type="domain" description="Fungal lipase-type" evidence="1">
    <location>
        <begin position="266"/>
        <end position="432"/>
    </location>
</feature>
<organism evidence="2 3">
    <name type="scientific">Chaetoceros tenuissimus</name>
    <dbReference type="NCBI Taxonomy" id="426638"/>
    <lineage>
        <taxon>Eukaryota</taxon>
        <taxon>Sar</taxon>
        <taxon>Stramenopiles</taxon>
        <taxon>Ochrophyta</taxon>
        <taxon>Bacillariophyta</taxon>
        <taxon>Coscinodiscophyceae</taxon>
        <taxon>Chaetocerotophycidae</taxon>
        <taxon>Chaetocerotales</taxon>
        <taxon>Chaetocerotaceae</taxon>
        <taxon>Chaetoceros</taxon>
    </lineage>
</organism>
<dbReference type="InterPro" id="IPR002921">
    <property type="entry name" value="Fungal_lipase-type"/>
</dbReference>
<dbReference type="PANTHER" id="PTHR45856">
    <property type="entry name" value="ALPHA/BETA-HYDROLASES SUPERFAMILY PROTEIN"/>
    <property type="match status" value="1"/>
</dbReference>
<protein>
    <recommendedName>
        <fullName evidence="1">Fungal lipase-type domain-containing protein</fullName>
    </recommendedName>
</protein>
<dbReference type="Pfam" id="PF01764">
    <property type="entry name" value="Lipase_3"/>
    <property type="match status" value="1"/>
</dbReference>
<dbReference type="CDD" id="cd00519">
    <property type="entry name" value="Lipase_3"/>
    <property type="match status" value="1"/>
</dbReference>
<dbReference type="EMBL" id="BLLK01000019">
    <property type="protein sequence ID" value="GFH44258.1"/>
    <property type="molecule type" value="Genomic_DNA"/>
</dbReference>
<gene>
    <name evidence="2" type="ORF">CTEN210_00732</name>
</gene>
<name>A0AAD3CEA1_9STRA</name>
<dbReference type="InterPro" id="IPR029058">
    <property type="entry name" value="AB_hydrolase_fold"/>
</dbReference>
<dbReference type="SUPFAM" id="SSF53474">
    <property type="entry name" value="alpha/beta-Hydrolases"/>
    <property type="match status" value="1"/>
</dbReference>
<dbReference type="PANTHER" id="PTHR45856:SF24">
    <property type="entry name" value="FUNGAL LIPASE-LIKE DOMAIN-CONTAINING PROTEIN"/>
    <property type="match status" value="1"/>
</dbReference>
<reference evidence="2 3" key="1">
    <citation type="journal article" date="2021" name="Sci. Rep.">
        <title>The genome of the diatom Chaetoceros tenuissimus carries an ancient integrated fragment of an extant virus.</title>
        <authorList>
            <person name="Hongo Y."/>
            <person name="Kimura K."/>
            <person name="Takaki Y."/>
            <person name="Yoshida Y."/>
            <person name="Baba S."/>
            <person name="Kobayashi G."/>
            <person name="Nagasaki K."/>
            <person name="Hano T."/>
            <person name="Tomaru Y."/>
        </authorList>
    </citation>
    <scope>NUCLEOTIDE SEQUENCE [LARGE SCALE GENOMIC DNA]</scope>
    <source>
        <strain evidence="2 3">NIES-3715</strain>
    </source>
</reference>
<evidence type="ECO:0000259" key="1">
    <source>
        <dbReference type="Pfam" id="PF01764"/>
    </source>
</evidence>
<dbReference type="GO" id="GO:0006629">
    <property type="term" value="P:lipid metabolic process"/>
    <property type="evidence" value="ECO:0007669"/>
    <property type="project" value="InterPro"/>
</dbReference>
<accession>A0AAD3CEA1</accession>
<dbReference type="AlphaFoldDB" id="A0AAD3CEA1"/>
<dbReference type="Proteomes" id="UP001054902">
    <property type="component" value="Unassembled WGS sequence"/>
</dbReference>
<keyword evidence="3" id="KW-1185">Reference proteome</keyword>
<evidence type="ECO:0000313" key="2">
    <source>
        <dbReference type="EMBL" id="GFH44258.1"/>
    </source>
</evidence>